<gene>
    <name evidence="2" type="ORF">CHRIB12_LOCUS2946</name>
</gene>
<dbReference type="Proteomes" id="UP000684084">
    <property type="component" value="Unassembled WGS sequence"/>
</dbReference>
<evidence type="ECO:0000256" key="1">
    <source>
        <dbReference type="SAM" id="MobiDB-lite"/>
    </source>
</evidence>
<feature type="compositionally biased region" description="Basic residues" evidence="1">
    <location>
        <begin position="98"/>
        <end position="110"/>
    </location>
</feature>
<evidence type="ECO:0000313" key="2">
    <source>
        <dbReference type="EMBL" id="CAB5331437.1"/>
    </source>
</evidence>
<dbReference type="EMBL" id="CAGKOT010000004">
    <property type="protein sequence ID" value="CAB5331437.1"/>
    <property type="molecule type" value="Genomic_DNA"/>
</dbReference>
<feature type="region of interest" description="Disordered" evidence="1">
    <location>
        <begin position="190"/>
        <end position="213"/>
    </location>
</feature>
<proteinExistence type="predicted"/>
<reference evidence="2" key="1">
    <citation type="submission" date="2020-05" db="EMBL/GenBank/DDBJ databases">
        <authorList>
            <person name="Rincon C."/>
            <person name="Sanders R I."/>
            <person name="Robbins C."/>
            <person name="Chaturvedi A."/>
        </authorList>
    </citation>
    <scope>NUCLEOTIDE SEQUENCE</scope>
    <source>
        <strain evidence="2">CHB12</strain>
    </source>
</reference>
<feature type="compositionally biased region" description="Basic residues" evidence="1">
    <location>
        <begin position="202"/>
        <end position="213"/>
    </location>
</feature>
<accession>A0A915YTN1</accession>
<sequence length="213" mass="24173">MEDSRNIQIAENRFPYGTVEVQNNILKANFGLSNEEILSWENRAAHYKITPQSFSFFLHVAMYSASQGFNAVYSGIKERSKGRKQMLRLVRKHDEKTKKSKKAKKNKKKKYQSEDSDSNVLTNVSTSGIMRNTNDDDDQLGVDQNVIINRSIADASGSQSHVNQHIDMEISTVQLISELDVMPQPQLIKQPVDNSSNLTKSLNKKKKSNKNII</sequence>
<dbReference type="OrthoDB" id="10307185at2759"/>
<feature type="region of interest" description="Disordered" evidence="1">
    <location>
        <begin position="89"/>
        <end position="140"/>
    </location>
</feature>
<dbReference type="AlphaFoldDB" id="A0A915YTN1"/>
<name>A0A915YTN1_9GLOM</name>
<feature type="compositionally biased region" description="Polar residues" evidence="1">
    <location>
        <begin position="118"/>
        <end position="132"/>
    </location>
</feature>
<organism evidence="2 3">
    <name type="scientific">Rhizophagus irregularis</name>
    <dbReference type="NCBI Taxonomy" id="588596"/>
    <lineage>
        <taxon>Eukaryota</taxon>
        <taxon>Fungi</taxon>
        <taxon>Fungi incertae sedis</taxon>
        <taxon>Mucoromycota</taxon>
        <taxon>Glomeromycotina</taxon>
        <taxon>Glomeromycetes</taxon>
        <taxon>Glomerales</taxon>
        <taxon>Glomeraceae</taxon>
        <taxon>Rhizophagus</taxon>
    </lineage>
</organism>
<protein>
    <submittedName>
        <fullName evidence="2">Uncharacterized protein</fullName>
    </submittedName>
</protein>
<evidence type="ECO:0000313" key="3">
    <source>
        <dbReference type="Proteomes" id="UP000684084"/>
    </source>
</evidence>
<comment type="caution">
    <text evidence="2">The sequence shown here is derived from an EMBL/GenBank/DDBJ whole genome shotgun (WGS) entry which is preliminary data.</text>
</comment>